<reference evidence="1 2" key="1">
    <citation type="submission" date="2018-02" db="EMBL/GenBank/DDBJ databases">
        <authorList>
            <person name="Holder M.E."/>
            <person name="Ajami N.J."/>
            <person name="Petrosino J.F."/>
        </authorList>
    </citation>
    <scope>NUCLEOTIDE SEQUENCE [LARGE SCALE GENOMIC DNA]</scope>
    <source>
        <strain evidence="1 2">ATCC 33285</strain>
    </source>
</reference>
<dbReference type="InterPro" id="IPR011006">
    <property type="entry name" value="CheY-like_superfamily"/>
</dbReference>
<proteinExistence type="predicted"/>
<evidence type="ECO:0000313" key="2">
    <source>
        <dbReference type="Proteomes" id="UP000238304"/>
    </source>
</evidence>
<dbReference type="Proteomes" id="UP000238304">
    <property type="component" value="Chromosome"/>
</dbReference>
<dbReference type="SUPFAM" id="SSF52172">
    <property type="entry name" value="CheY-like"/>
    <property type="match status" value="1"/>
</dbReference>
<protein>
    <recommendedName>
        <fullName evidence="3">Response regulator</fullName>
    </recommendedName>
</protein>
<keyword evidence="2" id="KW-1185">Reference proteome</keyword>
<sequence>MIKVAYIDEEAGWQSTAHAALSDKYDIYIPEVLPQNVTDIWGEVCNSQVAVIDYRLNESGLVAYTGDDVVREIHKHNRHFPVIIITSYEDNAIQECTEVQTIRGKEMFNSAEELKKLCHMIDSAAVIYEKKKAESEDVICVLQEKIATGEKLSDKEEADRYDAEMYLSELDLDSSARGILINTRTLKGIDEMLSLARNIVEKHKK</sequence>
<dbReference type="RefSeq" id="WP_106042546.1">
    <property type="nucleotide sequence ID" value="NZ_CP027231.1"/>
</dbReference>
<evidence type="ECO:0008006" key="3">
    <source>
        <dbReference type="Google" id="ProtNLM"/>
    </source>
</evidence>
<gene>
    <name evidence="1" type="ORF">C4H11_12765</name>
</gene>
<dbReference type="EMBL" id="CP027231">
    <property type="protein sequence ID" value="AVM53665.1"/>
    <property type="molecule type" value="Genomic_DNA"/>
</dbReference>
<organism evidence="1 2">
    <name type="scientific">Bacteroides zoogleoformans</name>
    <dbReference type="NCBI Taxonomy" id="28119"/>
    <lineage>
        <taxon>Bacteria</taxon>
        <taxon>Pseudomonadati</taxon>
        <taxon>Bacteroidota</taxon>
        <taxon>Bacteroidia</taxon>
        <taxon>Bacteroidales</taxon>
        <taxon>Bacteroidaceae</taxon>
        <taxon>Bacteroides</taxon>
    </lineage>
</organism>
<accession>A0ABN5ILB4</accession>
<name>A0ABN5ILB4_9BACE</name>
<dbReference type="Gene3D" id="3.40.50.2300">
    <property type="match status" value="1"/>
</dbReference>
<evidence type="ECO:0000313" key="1">
    <source>
        <dbReference type="EMBL" id="AVM53665.1"/>
    </source>
</evidence>